<keyword evidence="6" id="KW-1185">Reference proteome</keyword>
<keyword evidence="2" id="KW-0378">Hydrolase</keyword>
<evidence type="ECO:0000256" key="3">
    <source>
        <dbReference type="SAM" id="SignalP"/>
    </source>
</evidence>
<proteinExistence type="inferred from homology"/>
<evidence type="ECO:0000256" key="2">
    <source>
        <dbReference type="ARBA" id="ARBA00022801"/>
    </source>
</evidence>
<dbReference type="Pfam" id="PF00884">
    <property type="entry name" value="Sulfatase"/>
    <property type="match status" value="1"/>
</dbReference>
<accession>A0A1N6GJ68</accession>
<evidence type="ECO:0000313" key="5">
    <source>
        <dbReference type="EMBL" id="SIO07442.1"/>
    </source>
</evidence>
<reference evidence="5 6" key="1">
    <citation type="submission" date="2016-11" db="EMBL/GenBank/DDBJ databases">
        <authorList>
            <person name="Jaros S."/>
            <person name="Januszkiewicz K."/>
            <person name="Wedrychowicz H."/>
        </authorList>
    </citation>
    <scope>NUCLEOTIDE SEQUENCE [LARGE SCALE GENOMIC DNA]</scope>
    <source>
        <strain evidence="5 6">DSM 24787</strain>
    </source>
</reference>
<name>A0A1N6GJ68_9BACT</name>
<dbReference type="InterPro" id="IPR017850">
    <property type="entry name" value="Alkaline_phosphatase_core_sf"/>
</dbReference>
<protein>
    <submittedName>
        <fullName evidence="5">Arylsulfatase A</fullName>
    </submittedName>
</protein>
<dbReference type="PROSITE" id="PS00523">
    <property type="entry name" value="SULFATASE_1"/>
    <property type="match status" value="1"/>
</dbReference>
<organism evidence="5 6">
    <name type="scientific">Chitinophaga niabensis</name>
    <dbReference type="NCBI Taxonomy" id="536979"/>
    <lineage>
        <taxon>Bacteria</taxon>
        <taxon>Pseudomonadati</taxon>
        <taxon>Bacteroidota</taxon>
        <taxon>Chitinophagia</taxon>
        <taxon>Chitinophagales</taxon>
        <taxon>Chitinophagaceae</taxon>
        <taxon>Chitinophaga</taxon>
    </lineage>
</organism>
<dbReference type="PANTHER" id="PTHR43751">
    <property type="entry name" value="SULFATASE"/>
    <property type="match status" value="1"/>
</dbReference>
<evidence type="ECO:0000259" key="4">
    <source>
        <dbReference type="Pfam" id="PF00884"/>
    </source>
</evidence>
<dbReference type="InterPro" id="IPR024607">
    <property type="entry name" value="Sulfatase_CS"/>
</dbReference>
<dbReference type="Proteomes" id="UP000185003">
    <property type="component" value="Unassembled WGS sequence"/>
</dbReference>
<feature type="signal peptide" evidence="3">
    <location>
        <begin position="1"/>
        <end position="23"/>
    </location>
</feature>
<comment type="similarity">
    <text evidence="1">Belongs to the sulfatase family.</text>
</comment>
<dbReference type="Gene3D" id="3.30.1120.10">
    <property type="match status" value="1"/>
</dbReference>
<dbReference type="RefSeq" id="WP_200798257.1">
    <property type="nucleotide sequence ID" value="NZ_FSRA01000001.1"/>
</dbReference>
<dbReference type="InterPro" id="IPR000917">
    <property type="entry name" value="Sulfatase_N"/>
</dbReference>
<evidence type="ECO:0000313" key="6">
    <source>
        <dbReference type="Proteomes" id="UP000185003"/>
    </source>
</evidence>
<dbReference type="GO" id="GO:0016787">
    <property type="term" value="F:hydrolase activity"/>
    <property type="evidence" value="ECO:0007669"/>
    <property type="project" value="UniProtKB-KW"/>
</dbReference>
<feature type="chain" id="PRO_5012071217" evidence="3">
    <location>
        <begin position="24"/>
        <end position="469"/>
    </location>
</feature>
<dbReference type="STRING" id="536979.SAMN04488055_2797"/>
<evidence type="ECO:0000256" key="1">
    <source>
        <dbReference type="ARBA" id="ARBA00008779"/>
    </source>
</evidence>
<dbReference type="EMBL" id="FSRA01000001">
    <property type="protein sequence ID" value="SIO07442.1"/>
    <property type="molecule type" value="Genomic_DNA"/>
</dbReference>
<keyword evidence="3" id="KW-0732">Signal</keyword>
<gene>
    <name evidence="5" type="ORF">SAMN04488055_2797</name>
</gene>
<dbReference type="CDD" id="cd16145">
    <property type="entry name" value="ARS_like"/>
    <property type="match status" value="1"/>
</dbReference>
<feature type="domain" description="Sulfatase N-terminal" evidence="4">
    <location>
        <begin position="25"/>
        <end position="365"/>
    </location>
</feature>
<sequence length="469" mass="51752">MMMKLFALTGILMISGLSLQAQKKPNIVFILADDLGYGDLGVYGQTKIKTPNIDRLAKKGMRFTRFYAGTSVCAPSRSALLTGQHTGHTYVRGNKEIQPEGQEPLADTVQSYALLLQQAGYTTGAFGKWGLGMVGTTGAPDKKGFDVFFGYNCQRQSHRYYPTHLWSNNEKVPLTGNDLTQKNIYAPTLIQEKTLAFIEDNKNKPFFLFVPSVLPHAELSGPEDQYYKQYENSFEETPHKGNDYGPKALVPGYASVDKPRATYAAMVSRLDAYVGQILDKLDALGLSDNTIVIFSSDNGSHQEGGADPVFFNSSGGLRGNKRDLYEGGIKTPFIVKWPGKVKAGSESNFIGAFWDLMPTFVAITGAPAPKYTDGISFLPTLLGKGKQVQHTYLYWEFHESGGRQALRMGNWKGVKYNVKDSNAQLELYDLSKDPKEQHDVAAAHPAVVKQVNDYIKAAHTESAVFPLIK</sequence>
<dbReference type="Gene3D" id="3.40.720.10">
    <property type="entry name" value="Alkaline Phosphatase, subunit A"/>
    <property type="match status" value="1"/>
</dbReference>
<dbReference type="InterPro" id="IPR052701">
    <property type="entry name" value="GAG_Ulvan_Degrading_Sulfatases"/>
</dbReference>
<dbReference type="SUPFAM" id="SSF53649">
    <property type="entry name" value="Alkaline phosphatase-like"/>
    <property type="match status" value="1"/>
</dbReference>
<dbReference type="AlphaFoldDB" id="A0A1N6GJ68"/>
<dbReference type="PANTHER" id="PTHR43751:SF3">
    <property type="entry name" value="SULFATASE N-TERMINAL DOMAIN-CONTAINING PROTEIN"/>
    <property type="match status" value="1"/>
</dbReference>